<dbReference type="PANTHER" id="PTHR43344">
    <property type="entry name" value="PHOSPHOSERINE PHOSPHATASE"/>
    <property type="match status" value="1"/>
</dbReference>
<dbReference type="GO" id="GO:0016787">
    <property type="term" value="F:hydrolase activity"/>
    <property type="evidence" value="ECO:0007669"/>
    <property type="project" value="UniProtKB-KW"/>
</dbReference>
<dbReference type="NCBIfam" id="TIGR01488">
    <property type="entry name" value="HAD-SF-IB"/>
    <property type="match status" value="1"/>
</dbReference>
<dbReference type="Gene3D" id="1.20.1440.100">
    <property type="entry name" value="SG protein - dephosphorylation function"/>
    <property type="match status" value="1"/>
</dbReference>
<dbReference type="InterPro" id="IPR023214">
    <property type="entry name" value="HAD_sf"/>
</dbReference>
<name>A0ABQ3H4P1_9NEIS</name>
<keyword evidence="1" id="KW-0812">Transmembrane</keyword>
<protein>
    <submittedName>
        <fullName evidence="2">Hydrolase</fullName>
    </submittedName>
</protein>
<sequence>MMTVAAFDFDGTLTRRDTLLPFILNVIGIKGFAKALFLAFPSLLLYSVGALSNERAKEQLVKHALAGRCRASLRHRIARWLPSVAMNLATLEKLKWHQEAGHYCVLISASLNVYLEEFAQRLGFDALICTGLEEDEYGVLTGKFSTPNCWGAEKVRRLSKEIGILSNVELYAYGDSRGDAELLESAQYAWLKGEKIK</sequence>
<dbReference type="RefSeq" id="WP_189461829.1">
    <property type="nucleotide sequence ID" value="NZ_BMYO01000009.1"/>
</dbReference>
<proteinExistence type="predicted"/>
<keyword evidence="2" id="KW-0378">Hydrolase</keyword>
<evidence type="ECO:0000256" key="1">
    <source>
        <dbReference type="SAM" id="Phobius"/>
    </source>
</evidence>
<dbReference type="InterPro" id="IPR036412">
    <property type="entry name" value="HAD-like_sf"/>
</dbReference>
<dbReference type="InterPro" id="IPR006385">
    <property type="entry name" value="HAD_hydro_SerB1"/>
</dbReference>
<reference evidence="3" key="1">
    <citation type="journal article" date="2019" name="Int. J. Syst. Evol. Microbiol.">
        <title>The Global Catalogue of Microorganisms (GCM) 10K type strain sequencing project: providing services to taxonomists for standard genome sequencing and annotation.</title>
        <authorList>
            <consortium name="The Broad Institute Genomics Platform"/>
            <consortium name="The Broad Institute Genome Sequencing Center for Infectious Disease"/>
            <person name="Wu L."/>
            <person name="Ma J."/>
        </authorList>
    </citation>
    <scope>NUCLEOTIDE SEQUENCE [LARGE SCALE GENOMIC DNA]</scope>
    <source>
        <strain evidence="3">KCTC 23701</strain>
    </source>
</reference>
<evidence type="ECO:0000313" key="2">
    <source>
        <dbReference type="EMBL" id="GHD67422.1"/>
    </source>
</evidence>
<dbReference type="Gene3D" id="3.40.50.1000">
    <property type="entry name" value="HAD superfamily/HAD-like"/>
    <property type="match status" value="1"/>
</dbReference>
<evidence type="ECO:0000313" key="3">
    <source>
        <dbReference type="Proteomes" id="UP000604737"/>
    </source>
</evidence>
<dbReference type="Pfam" id="PF12710">
    <property type="entry name" value="HAD"/>
    <property type="match status" value="1"/>
</dbReference>
<feature type="transmembrane region" description="Helical" evidence="1">
    <location>
        <begin position="20"/>
        <end position="46"/>
    </location>
</feature>
<comment type="caution">
    <text evidence="2">The sequence shown here is derived from an EMBL/GenBank/DDBJ whole genome shotgun (WGS) entry which is preliminary data.</text>
</comment>
<gene>
    <name evidence="2" type="primary">cicA</name>
    <name evidence="2" type="ORF">GCM10007350_31080</name>
</gene>
<keyword evidence="3" id="KW-1185">Reference proteome</keyword>
<dbReference type="Proteomes" id="UP000604737">
    <property type="component" value="Unassembled WGS sequence"/>
</dbReference>
<dbReference type="SUPFAM" id="SSF56784">
    <property type="entry name" value="HAD-like"/>
    <property type="match status" value="1"/>
</dbReference>
<keyword evidence="1" id="KW-0472">Membrane</keyword>
<dbReference type="InterPro" id="IPR050582">
    <property type="entry name" value="HAD-like_SerB"/>
</dbReference>
<dbReference type="EMBL" id="BMYO01000009">
    <property type="protein sequence ID" value="GHD67422.1"/>
    <property type="molecule type" value="Genomic_DNA"/>
</dbReference>
<dbReference type="PANTHER" id="PTHR43344:SF14">
    <property type="entry name" value="HAD-IB FAMILY HYDROLASE"/>
    <property type="match status" value="1"/>
</dbReference>
<organism evidence="2 3">
    <name type="scientific">Jeongeupia chitinilytica</name>
    <dbReference type="NCBI Taxonomy" id="1041641"/>
    <lineage>
        <taxon>Bacteria</taxon>
        <taxon>Pseudomonadati</taxon>
        <taxon>Pseudomonadota</taxon>
        <taxon>Betaproteobacteria</taxon>
        <taxon>Neisseriales</taxon>
        <taxon>Chitinibacteraceae</taxon>
        <taxon>Jeongeupia</taxon>
    </lineage>
</organism>
<keyword evidence="1" id="KW-1133">Transmembrane helix</keyword>
<dbReference type="NCBIfam" id="TIGR01490">
    <property type="entry name" value="HAD-SF-IB-hyp1"/>
    <property type="match status" value="1"/>
</dbReference>
<accession>A0ABQ3H4P1</accession>